<dbReference type="InterPro" id="IPR011006">
    <property type="entry name" value="CheY-like_superfamily"/>
</dbReference>
<dbReference type="SMART" id="SM00448">
    <property type="entry name" value="REC"/>
    <property type="match status" value="1"/>
</dbReference>
<reference evidence="5" key="2">
    <citation type="submission" date="2015-09" db="EMBL/GenBank/DDBJ databases">
        <title>Draft genome sequence of a multidrug-resistant Chryseobacterium indologenes isolate from Malaysia.</title>
        <authorList>
            <person name="Yu C.Y."/>
            <person name="Ang G.Y."/>
            <person name="Chan K.-G."/>
        </authorList>
    </citation>
    <scope>NUCLEOTIDE SEQUENCE [LARGE SCALE GENOMIC DNA]</scope>
    <source>
        <strain evidence="5">CI_885</strain>
    </source>
</reference>
<dbReference type="PROSITE" id="PS50110">
    <property type="entry name" value="RESPONSE_REGULATORY"/>
    <property type="match status" value="1"/>
</dbReference>
<dbReference type="InterPro" id="IPR046947">
    <property type="entry name" value="LytR-like"/>
</dbReference>
<evidence type="ECO:0000259" key="3">
    <source>
        <dbReference type="PROSITE" id="PS50930"/>
    </source>
</evidence>
<evidence type="ECO:0000259" key="2">
    <source>
        <dbReference type="PROSITE" id="PS50110"/>
    </source>
</evidence>
<feature type="domain" description="HTH LytTR-type" evidence="3">
    <location>
        <begin position="139"/>
        <end position="207"/>
    </location>
</feature>
<name>A0A0N0ZWV3_CHRID</name>
<dbReference type="InterPro" id="IPR007492">
    <property type="entry name" value="LytTR_DNA-bd_dom"/>
</dbReference>
<dbReference type="GO" id="GO:0000156">
    <property type="term" value="F:phosphorelay response regulator activity"/>
    <property type="evidence" value="ECO:0007669"/>
    <property type="project" value="InterPro"/>
</dbReference>
<dbReference type="PATRIC" id="fig|253.9.peg.809"/>
<reference evidence="4 5" key="1">
    <citation type="journal article" date="2015" name="Genom Data">
        <title>Draft genome sequence of a multidrug-resistant Chryseobacterium indologenes isolate from Malaysia.</title>
        <authorList>
            <person name="Yu C.Y."/>
            <person name="Ang G.Y."/>
            <person name="Cheng H.J."/>
            <person name="Cheong Y.M."/>
            <person name="Yin W.F."/>
            <person name="Chan K.G."/>
        </authorList>
    </citation>
    <scope>NUCLEOTIDE SEQUENCE [LARGE SCALE GENOMIC DNA]</scope>
    <source>
        <strain evidence="4 5">CI_885</strain>
    </source>
</reference>
<dbReference type="Gene3D" id="2.40.50.1020">
    <property type="entry name" value="LytTr DNA-binding domain"/>
    <property type="match status" value="1"/>
</dbReference>
<dbReference type="Gene3D" id="3.40.50.2300">
    <property type="match status" value="1"/>
</dbReference>
<accession>A0A0N0ZWV3</accession>
<dbReference type="Pfam" id="PF04397">
    <property type="entry name" value="LytTR"/>
    <property type="match status" value="1"/>
</dbReference>
<dbReference type="InterPro" id="IPR001789">
    <property type="entry name" value="Sig_transdc_resp-reg_receiver"/>
</dbReference>
<dbReference type="EMBL" id="LJOD01000001">
    <property type="protein sequence ID" value="KPE53120.1"/>
    <property type="molecule type" value="Genomic_DNA"/>
</dbReference>
<evidence type="ECO:0000313" key="4">
    <source>
        <dbReference type="EMBL" id="KPE53120.1"/>
    </source>
</evidence>
<evidence type="ECO:0000313" key="5">
    <source>
        <dbReference type="Proteomes" id="UP000037953"/>
    </source>
</evidence>
<dbReference type="Proteomes" id="UP000037953">
    <property type="component" value="Unassembled WGS sequence"/>
</dbReference>
<dbReference type="SMART" id="SM00850">
    <property type="entry name" value="LytTR"/>
    <property type="match status" value="1"/>
</dbReference>
<dbReference type="PANTHER" id="PTHR37299">
    <property type="entry name" value="TRANSCRIPTIONAL REGULATOR-RELATED"/>
    <property type="match status" value="1"/>
</dbReference>
<dbReference type="RefSeq" id="WP_062696694.1">
    <property type="nucleotide sequence ID" value="NZ_LJOD01000001.1"/>
</dbReference>
<dbReference type="GO" id="GO:0003677">
    <property type="term" value="F:DNA binding"/>
    <property type="evidence" value="ECO:0007669"/>
    <property type="project" value="InterPro"/>
</dbReference>
<dbReference type="OrthoDB" id="2168082at2"/>
<evidence type="ECO:0000256" key="1">
    <source>
        <dbReference type="PROSITE-ProRule" id="PRU00169"/>
    </source>
</evidence>
<keyword evidence="1" id="KW-0597">Phosphoprotein</keyword>
<dbReference type="Pfam" id="PF00072">
    <property type="entry name" value="Response_reg"/>
    <property type="match status" value="1"/>
</dbReference>
<comment type="caution">
    <text evidence="4">The sequence shown here is derived from an EMBL/GenBank/DDBJ whole genome shotgun (WGS) entry which is preliminary data.</text>
</comment>
<dbReference type="PROSITE" id="PS50930">
    <property type="entry name" value="HTH_LYTTR"/>
    <property type="match status" value="1"/>
</dbReference>
<gene>
    <name evidence="4" type="ORF">AOB46_03810</name>
</gene>
<proteinExistence type="predicted"/>
<dbReference type="SUPFAM" id="SSF52172">
    <property type="entry name" value="CheY-like"/>
    <property type="match status" value="1"/>
</dbReference>
<feature type="domain" description="Response regulatory" evidence="2">
    <location>
        <begin position="10"/>
        <end position="121"/>
    </location>
</feature>
<feature type="modified residue" description="4-aspartylphosphate" evidence="1">
    <location>
        <position position="61"/>
    </location>
</feature>
<dbReference type="AlphaFoldDB" id="A0A0N0ZWV3"/>
<protein>
    <submittedName>
        <fullName evidence="4">Chemotaxis protein CheY</fullName>
    </submittedName>
</protein>
<sequence length="234" mass="26736">MTHPATKKYSCIIVEDEPIASDILESFVNKDEELHLVEKCADAVHAGTLLGKQPVDLMFLDLHLPVVKGFDLLKNLKDPPLVIVTTAYHQYAVEGYELDIVDYLMKPVPYDRFVKAVEKFKYLISAEEALLEAADRDHIFISSGKKQIKIILNDIFYIESLREYIHIHTKNGTVTVKMPLSRIEESLDPKMFVRIHKSYIISKSKVEVKASSMIQVNGKKLPVGRTYKPFVDFK</sequence>
<organism evidence="4 5">
    <name type="scientific">Chryseobacterium indologenes</name>
    <name type="common">Flavobacterium indologenes</name>
    <dbReference type="NCBI Taxonomy" id="253"/>
    <lineage>
        <taxon>Bacteria</taxon>
        <taxon>Pseudomonadati</taxon>
        <taxon>Bacteroidota</taxon>
        <taxon>Flavobacteriia</taxon>
        <taxon>Flavobacteriales</taxon>
        <taxon>Weeksellaceae</taxon>
        <taxon>Chryseobacterium group</taxon>
        <taxon>Chryseobacterium</taxon>
    </lineage>
</organism>
<dbReference type="PANTHER" id="PTHR37299:SF1">
    <property type="entry name" value="STAGE 0 SPORULATION PROTEIN A HOMOLOG"/>
    <property type="match status" value="1"/>
</dbReference>